<name>A0AAV4P1C4_9ARAC</name>
<feature type="compositionally biased region" description="Basic residues" evidence="1">
    <location>
        <begin position="95"/>
        <end position="110"/>
    </location>
</feature>
<keyword evidence="3" id="KW-1185">Reference proteome</keyword>
<comment type="caution">
    <text evidence="2">The sequence shown here is derived from an EMBL/GenBank/DDBJ whole genome shotgun (WGS) entry which is preliminary data.</text>
</comment>
<proteinExistence type="predicted"/>
<feature type="compositionally biased region" description="Gly residues" evidence="1">
    <location>
        <begin position="48"/>
        <end position="60"/>
    </location>
</feature>
<dbReference type="Proteomes" id="UP001054837">
    <property type="component" value="Unassembled WGS sequence"/>
</dbReference>
<dbReference type="AlphaFoldDB" id="A0AAV4P1C4"/>
<reference evidence="2 3" key="1">
    <citation type="submission" date="2021-06" db="EMBL/GenBank/DDBJ databases">
        <title>Caerostris darwini draft genome.</title>
        <authorList>
            <person name="Kono N."/>
            <person name="Arakawa K."/>
        </authorList>
    </citation>
    <scope>NUCLEOTIDE SEQUENCE [LARGE SCALE GENOMIC DNA]</scope>
</reference>
<protein>
    <submittedName>
        <fullName evidence="2">Uncharacterized protein</fullName>
    </submittedName>
</protein>
<sequence>MRFLAIFVPNCTIAESYSQSSGIRLKQPAVLTELRGREEAPGAPRQAEGGGGGVGEGGGAGEERVEGPSGVEPRGEEGAHGEGQGDGLLRDERARHRRLHGPGRRSHGRHLPQAGYLKVKWNIPLFPC</sequence>
<gene>
    <name evidence="2" type="ORF">CDAR_245081</name>
</gene>
<dbReference type="EMBL" id="BPLQ01002197">
    <property type="protein sequence ID" value="GIX89714.1"/>
    <property type="molecule type" value="Genomic_DNA"/>
</dbReference>
<evidence type="ECO:0000256" key="1">
    <source>
        <dbReference type="SAM" id="MobiDB-lite"/>
    </source>
</evidence>
<evidence type="ECO:0000313" key="3">
    <source>
        <dbReference type="Proteomes" id="UP001054837"/>
    </source>
</evidence>
<feature type="region of interest" description="Disordered" evidence="1">
    <location>
        <begin position="34"/>
        <end position="112"/>
    </location>
</feature>
<evidence type="ECO:0000313" key="2">
    <source>
        <dbReference type="EMBL" id="GIX89714.1"/>
    </source>
</evidence>
<accession>A0AAV4P1C4</accession>
<organism evidence="2 3">
    <name type="scientific">Caerostris darwini</name>
    <dbReference type="NCBI Taxonomy" id="1538125"/>
    <lineage>
        <taxon>Eukaryota</taxon>
        <taxon>Metazoa</taxon>
        <taxon>Ecdysozoa</taxon>
        <taxon>Arthropoda</taxon>
        <taxon>Chelicerata</taxon>
        <taxon>Arachnida</taxon>
        <taxon>Araneae</taxon>
        <taxon>Araneomorphae</taxon>
        <taxon>Entelegynae</taxon>
        <taxon>Araneoidea</taxon>
        <taxon>Araneidae</taxon>
        <taxon>Caerostris</taxon>
    </lineage>
</organism>